<reference evidence="7 8" key="1">
    <citation type="submission" date="2023-10" db="EMBL/GenBank/DDBJ databases">
        <title>Bacteria for the degradation of biodegradable plastic PBAT(Polybutylene adipate terephthalate).</title>
        <authorList>
            <person name="Weon H.-Y."/>
            <person name="Yeon J."/>
        </authorList>
    </citation>
    <scope>NUCLEOTIDE SEQUENCE [LARGE SCALE GENOMIC DNA]</scope>
    <source>
        <strain evidence="7 8">SBD 7-3</strain>
    </source>
</reference>
<evidence type="ECO:0000313" key="8">
    <source>
        <dbReference type="Proteomes" id="UP001303946"/>
    </source>
</evidence>
<dbReference type="CDD" id="cd00082">
    <property type="entry name" value="HisKA"/>
    <property type="match status" value="1"/>
</dbReference>
<dbReference type="InterPro" id="IPR036890">
    <property type="entry name" value="HATPase_C_sf"/>
</dbReference>
<dbReference type="Pfam" id="PF00512">
    <property type="entry name" value="HisKA"/>
    <property type="match status" value="1"/>
</dbReference>
<dbReference type="SUPFAM" id="SSF55073">
    <property type="entry name" value="Nucleotide cyclase"/>
    <property type="match status" value="1"/>
</dbReference>
<evidence type="ECO:0000259" key="6">
    <source>
        <dbReference type="PROSITE" id="PS50887"/>
    </source>
</evidence>
<feature type="domain" description="Histidine kinase" evidence="5">
    <location>
        <begin position="253"/>
        <end position="471"/>
    </location>
</feature>
<dbReference type="PRINTS" id="PR00344">
    <property type="entry name" value="BCTRLSENSOR"/>
</dbReference>
<evidence type="ECO:0000256" key="4">
    <source>
        <dbReference type="SAM" id="MobiDB-lite"/>
    </source>
</evidence>
<protein>
    <recommendedName>
        <fullName evidence="2">histidine kinase</fullName>
        <ecNumber evidence="2">2.7.13.3</ecNumber>
    </recommendedName>
</protein>
<dbReference type="SMART" id="SM00267">
    <property type="entry name" value="GGDEF"/>
    <property type="match status" value="1"/>
</dbReference>
<evidence type="ECO:0000313" key="7">
    <source>
        <dbReference type="EMBL" id="WOB10714.1"/>
    </source>
</evidence>
<dbReference type="RefSeq" id="WP_316703607.1">
    <property type="nucleotide sequence ID" value="NZ_CP136336.1"/>
</dbReference>
<dbReference type="InterPro" id="IPR036097">
    <property type="entry name" value="HisK_dim/P_sf"/>
</dbReference>
<sequence length="478" mass="50939">MKRVAGQQAVDAQHMGLVVQANEQLVLAALTARDAAESARQSLDELARCSQRDELTGTPNRTLLIDRLQHAISHAHRHETGFAVLFVDLDHFKHINDTRGHATGDEVLCQVARRLESAVRDTDTVSRYGGDEFVILLSDAARQADAAAIAGKVLAALAEPLVAEGNALEMSASIGISLFPQDGSDAPALIARADEAMYAAKQQGRGRLAFFRPAGARQEPRRHSEPGAAGGQAALGDASPALPPEQDMNFLAAVVHELRGPLAPLRNAAELLARTSDDQARQQKLGAVIARQVARMDRLIGDLLQVARGSTGKFRLEHAVVDMHGVFASSVEACRPAIESRRQHLQIDIPERVPEVRGDAVRLTQVFGNLLDNASRYTPAEGHIALAVVVEPDAVKVAVSDTGLGISADALPHIFDLFTQEPRAVGMNSGGLGLGLWVVRDLVHAHGGTVTARSEGHLMGSEFRVSLPVARAAQSASP</sequence>
<dbReference type="NCBIfam" id="TIGR00254">
    <property type="entry name" value="GGDEF"/>
    <property type="match status" value="1"/>
</dbReference>
<accession>A0ABZ0D0I9</accession>
<dbReference type="InterPro" id="IPR003661">
    <property type="entry name" value="HisK_dim/P_dom"/>
</dbReference>
<dbReference type="Gene3D" id="1.10.287.130">
    <property type="match status" value="1"/>
</dbReference>
<evidence type="ECO:0000256" key="1">
    <source>
        <dbReference type="ARBA" id="ARBA00000085"/>
    </source>
</evidence>
<dbReference type="PANTHER" id="PTHR46663:SF3">
    <property type="entry name" value="SLL0267 PROTEIN"/>
    <property type="match status" value="1"/>
</dbReference>
<evidence type="ECO:0000259" key="5">
    <source>
        <dbReference type="PROSITE" id="PS50109"/>
    </source>
</evidence>
<dbReference type="SUPFAM" id="SSF47384">
    <property type="entry name" value="Homodimeric domain of signal transducing histidine kinase"/>
    <property type="match status" value="1"/>
</dbReference>
<dbReference type="EMBL" id="CP136336">
    <property type="protein sequence ID" value="WOB10714.1"/>
    <property type="molecule type" value="Genomic_DNA"/>
</dbReference>
<dbReference type="InterPro" id="IPR004358">
    <property type="entry name" value="Sig_transdc_His_kin-like_C"/>
</dbReference>
<evidence type="ECO:0000256" key="3">
    <source>
        <dbReference type="ARBA" id="ARBA00022553"/>
    </source>
</evidence>
<dbReference type="InterPro" id="IPR000160">
    <property type="entry name" value="GGDEF_dom"/>
</dbReference>
<dbReference type="CDD" id="cd00075">
    <property type="entry name" value="HATPase"/>
    <property type="match status" value="1"/>
</dbReference>
<keyword evidence="3" id="KW-0597">Phosphoprotein</keyword>
<dbReference type="Pfam" id="PF02518">
    <property type="entry name" value="HATPase_c"/>
    <property type="match status" value="1"/>
</dbReference>
<keyword evidence="7" id="KW-0548">Nucleotidyltransferase</keyword>
<dbReference type="Gene3D" id="3.30.70.270">
    <property type="match status" value="1"/>
</dbReference>
<dbReference type="GO" id="GO:0052621">
    <property type="term" value="F:diguanylate cyclase activity"/>
    <property type="evidence" value="ECO:0007669"/>
    <property type="project" value="UniProtKB-EC"/>
</dbReference>
<name>A0ABZ0D0I9_9BURK</name>
<dbReference type="Gene3D" id="3.30.565.10">
    <property type="entry name" value="Histidine kinase-like ATPase, C-terminal domain"/>
    <property type="match status" value="1"/>
</dbReference>
<dbReference type="InterPro" id="IPR003594">
    <property type="entry name" value="HATPase_dom"/>
</dbReference>
<dbReference type="InterPro" id="IPR052163">
    <property type="entry name" value="DGC-Regulatory_Protein"/>
</dbReference>
<dbReference type="EC" id="2.7.13.3" evidence="2"/>
<dbReference type="CDD" id="cd01949">
    <property type="entry name" value="GGDEF"/>
    <property type="match status" value="1"/>
</dbReference>
<dbReference type="PROSITE" id="PS50887">
    <property type="entry name" value="GGDEF"/>
    <property type="match status" value="1"/>
</dbReference>
<feature type="region of interest" description="Disordered" evidence="4">
    <location>
        <begin position="214"/>
        <end position="241"/>
    </location>
</feature>
<dbReference type="SUPFAM" id="SSF55874">
    <property type="entry name" value="ATPase domain of HSP90 chaperone/DNA topoisomerase II/histidine kinase"/>
    <property type="match status" value="1"/>
</dbReference>
<dbReference type="PANTHER" id="PTHR46663">
    <property type="entry name" value="DIGUANYLATE CYCLASE DGCT-RELATED"/>
    <property type="match status" value="1"/>
</dbReference>
<dbReference type="PROSITE" id="PS50109">
    <property type="entry name" value="HIS_KIN"/>
    <property type="match status" value="1"/>
</dbReference>
<comment type="catalytic activity">
    <reaction evidence="1">
        <text>ATP + protein L-histidine = ADP + protein N-phospho-L-histidine.</text>
        <dbReference type="EC" id="2.7.13.3"/>
    </reaction>
</comment>
<dbReference type="SMART" id="SM00388">
    <property type="entry name" value="HisKA"/>
    <property type="match status" value="1"/>
</dbReference>
<dbReference type="SMART" id="SM00387">
    <property type="entry name" value="HATPase_c"/>
    <property type="match status" value="1"/>
</dbReference>
<dbReference type="InterPro" id="IPR005467">
    <property type="entry name" value="His_kinase_dom"/>
</dbReference>
<feature type="domain" description="GGDEF" evidence="6">
    <location>
        <begin position="80"/>
        <end position="213"/>
    </location>
</feature>
<dbReference type="InterPro" id="IPR029787">
    <property type="entry name" value="Nucleotide_cyclase"/>
</dbReference>
<evidence type="ECO:0000256" key="2">
    <source>
        <dbReference type="ARBA" id="ARBA00012438"/>
    </source>
</evidence>
<dbReference type="InterPro" id="IPR043128">
    <property type="entry name" value="Rev_trsase/Diguanyl_cyclase"/>
</dbReference>
<organism evidence="7 8">
    <name type="scientific">Piscinibacter gummiphilus</name>
    <dbReference type="NCBI Taxonomy" id="946333"/>
    <lineage>
        <taxon>Bacteria</taxon>
        <taxon>Pseudomonadati</taxon>
        <taxon>Pseudomonadota</taxon>
        <taxon>Betaproteobacteria</taxon>
        <taxon>Burkholderiales</taxon>
        <taxon>Sphaerotilaceae</taxon>
        <taxon>Piscinibacter</taxon>
    </lineage>
</organism>
<keyword evidence="7" id="KW-0808">Transferase</keyword>
<proteinExistence type="predicted"/>
<dbReference type="Pfam" id="PF00990">
    <property type="entry name" value="GGDEF"/>
    <property type="match status" value="1"/>
</dbReference>
<gene>
    <name evidence="7" type="ORF">RXV79_11810</name>
</gene>
<dbReference type="Proteomes" id="UP001303946">
    <property type="component" value="Chromosome"/>
</dbReference>
<keyword evidence="8" id="KW-1185">Reference proteome</keyword>